<dbReference type="SUPFAM" id="SSF51735">
    <property type="entry name" value="NAD(P)-binding Rossmann-fold domains"/>
    <property type="match status" value="1"/>
</dbReference>
<reference evidence="5" key="1">
    <citation type="submission" date="2023-03" db="EMBL/GenBank/DDBJ databases">
        <title>Chromosome-scale reference genome and RAD-based genetic map of yellow starthistle (Centaurea solstitialis) reveal putative structural variation and QTLs associated with invader traits.</title>
        <authorList>
            <person name="Reatini B."/>
            <person name="Cang F.A."/>
            <person name="Jiang Q."/>
            <person name="Mckibben M.T.W."/>
            <person name="Barker M.S."/>
            <person name="Rieseberg L.H."/>
            <person name="Dlugosch K.M."/>
        </authorList>
    </citation>
    <scope>NUCLEOTIDE SEQUENCE</scope>
    <source>
        <strain evidence="5">CAN-66</strain>
        <tissue evidence="5">Leaf</tissue>
    </source>
</reference>
<keyword evidence="4" id="KW-0472">Membrane</keyword>
<evidence type="ECO:0000313" key="5">
    <source>
        <dbReference type="EMBL" id="KAJ9563887.1"/>
    </source>
</evidence>
<evidence type="ECO:0000256" key="4">
    <source>
        <dbReference type="SAM" id="Phobius"/>
    </source>
</evidence>
<dbReference type="Pfam" id="PF00106">
    <property type="entry name" value="adh_short"/>
    <property type="match status" value="1"/>
</dbReference>
<dbReference type="PANTHER" id="PTHR43899:SF26">
    <property type="entry name" value="ENOYL-(ACYL CARRIER) REDUCTASE"/>
    <property type="match status" value="1"/>
</dbReference>
<accession>A0AA38WK42</accession>
<dbReference type="Gene3D" id="3.40.50.720">
    <property type="entry name" value="NAD(P)-binding Rossmann-like Domain"/>
    <property type="match status" value="1"/>
</dbReference>
<evidence type="ECO:0000313" key="6">
    <source>
        <dbReference type="Proteomes" id="UP001172457"/>
    </source>
</evidence>
<dbReference type="CDD" id="cd05356">
    <property type="entry name" value="17beta-HSD1_like_SDR_c"/>
    <property type="match status" value="1"/>
</dbReference>
<dbReference type="EMBL" id="JARYMX010000002">
    <property type="protein sequence ID" value="KAJ9563887.1"/>
    <property type="molecule type" value="Genomic_DNA"/>
</dbReference>
<dbReference type="InterPro" id="IPR036291">
    <property type="entry name" value="NAD(P)-bd_dom_sf"/>
</dbReference>
<protein>
    <submittedName>
        <fullName evidence="5">Uncharacterized protein</fullName>
    </submittedName>
</protein>
<dbReference type="InterPro" id="IPR002347">
    <property type="entry name" value="SDR_fam"/>
</dbReference>
<dbReference type="InterPro" id="IPR051019">
    <property type="entry name" value="VLCFA-Steroid_DH"/>
</dbReference>
<keyword evidence="6" id="KW-1185">Reference proteome</keyword>
<name>A0AA38WK42_9ASTR</name>
<dbReference type="PRINTS" id="PR00080">
    <property type="entry name" value="SDRFAMILY"/>
</dbReference>
<proteinExistence type="inferred from homology"/>
<keyword evidence="4" id="KW-0812">Transmembrane</keyword>
<comment type="similarity">
    <text evidence="3">Belongs to the short-chain dehydrogenases/reductases (SDR) family.</text>
</comment>
<dbReference type="PANTHER" id="PTHR43899">
    <property type="entry name" value="RH59310P"/>
    <property type="match status" value="1"/>
</dbReference>
<keyword evidence="1" id="KW-0521">NADP</keyword>
<dbReference type="GO" id="GO:0005783">
    <property type="term" value="C:endoplasmic reticulum"/>
    <property type="evidence" value="ECO:0007669"/>
    <property type="project" value="TreeGrafter"/>
</dbReference>
<dbReference type="Proteomes" id="UP001172457">
    <property type="component" value="Chromosome 2"/>
</dbReference>
<dbReference type="AlphaFoldDB" id="A0AA38WK42"/>
<keyword evidence="2" id="KW-0560">Oxidoreductase</keyword>
<gene>
    <name evidence="5" type="ORF">OSB04_009047</name>
</gene>
<dbReference type="GO" id="GO:0045703">
    <property type="term" value="F:ketoreductase activity"/>
    <property type="evidence" value="ECO:0007669"/>
    <property type="project" value="TreeGrafter"/>
</dbReference>
<dbReference type="PIRSF" id="PIRSF000126">
    <property type="entry name" value="11-beta-HSD1"/>
    <property type="match status" value="1"/>
</dbReference>
<feature type="transmembrane region" description="Helical" evidence="4">
    <location>
        <begin position="6"/>
        <end position="30"/>
    </location>
</feature>
<evidence type="ECO:0000256" key="3">
    <source>
        <dbReference type="RuleBase" id="RU000363"/>
    </source>
</evidence>
<comment type="caution">
    <text evidence="5">The sequence shown here is derived from an EMBL/GenBank/DDBJ whole genome shotgun (WGS) entry which is preliminary data.</text>
</comment>
<sequence length="310" mass="34638">MQPSFIIFSISFLGFLSLSKLTFTLLKWVYTTFLRAPKTLTDYGSWAVVTGATDGIGKAFAFQLAEKGLNLILISRTLAKLERISKEIASVHPTTKIKIFAVDFSGDNMADGVREVKEVIDGEGLEVGVLVNNVGVTYPIARYFHEVEEEVWMKVMKVNVEGTSLMTKGVIGRMVERKRGAIVNIGSGAAIVVPSHPLYAIYGASKAYIDQFSRSLYMEYKYFGIDVQCQVPLYVSTNMASQVALIEKSSLFIPTAKEYVKAAIRQIGYESRCTPYWAHSVQWFFASLAPDFLLDAWRLSIGIQRRRHVA</sequence>
<evidence type="ECO:0000256" key="1">
    <source>
        <dbReference type="ARBA" id="ARBA00022857"/>
    </source>
</evidence>
<organism evidence="5 6">
    <name type="scientific">Centaurea solstitialis</name>
    <name type="common">yellow star-thistle</name>
    <dbReference type="NCBI Taxonomy" id="347529"/>
    <lineage>
        <taxon>Eukaryota</taxon>
        <taxon>Viridiplantae</taxon>
        <taxon>Streptophyta</taxon>
        <taxon>Embryophyta</taxon>
        <taxon>Tracheophyta</taxon>
        <taxon>Spermatophyta</taxon>
        <taxon>Magnoliopsida</taxon>
        <taxon>eudicotyledons</taxon>
        <taxon>Gunneridae</taxon>
        <taxon>Pentapetalae</taxon>
        <taxon>asterids</taxon>
        <taxon>campanulids</taxon>
        <taxon>Asterales</taxon>
        <taxon>Asteraceae</taxon>
        <taxon>Carduoideae</taxon>
        <taxon>Cardueae</taxon>
        <taxon>Centaureinae</taxon>
        <taxon>Centaurea</taxon>
    </lineage>
</organism>
<keyword evidence="4" id="KW-1133">Transmembrane helix</keyword>
<evidence type="ECO:0000256" key="2">
    <source>
        <dbReference type="ARBA" id="ARBA00023002"/>
    </source>
</evidence>
<dbReference type="FunFam" id="3.40.50.720:FF:000137">
    <property type="entry name" value="Hydroxysteroid (17-beta) dehydrogenase 3"/>
    <property type="match status" value="1"/>
</dbReference>
<dbReference type="PRINTS" id="PR00081">
    <property type="entry name" value="GDHRDH"/>
</dbReference>